<feature type="chain" id="PRO_5023814651" description="Right handed beta helix domain-containing protein" evidence="1">
    <location>
        <begin position="16"/>
        <end position="1248"/>
    </location>
</feature>
<dbReference type="AlphaFoldDB" id="A0A5J4WJV6"/>
<dbReference type="InterPro" id="IPR011050">
    <property type="entry name" value="Pectin_lyase_fold/virulence"/>
</dbReference>
<comment type="caution">
    <text evidence="2">The sequence shown here is derived from an EMBL/GenBank/DDBJ whole genome shotgun (WGS) entry which is preliminary data.</text>
</comment>
<evidence type="ECO:0000313" key="2">
    <source>
        <dbReference type="EMBL" id="KAA6395073.1"/>
    </source>
</evidence>
<feature type="signal peptide" evidence="1">
    <location>
        <begin position="1"/>
        <end position="15"/>
    </location>
</feature>
<evidence type="ECO:0000313" key="3">
    <source>
        <dbReference type="Proteomes" id="UP000324800"/>
    </source>
</evidence>
<dbReference type="EMBL" id="SNRW01001776">
    <property type="protein sequence ID" value="KAA6395073.1"/>
    <property type="molecule type" value="Genomic_DNA"/>
</dbReference>
<evidence type="ECO:0000256" key="1">
    <source>
        <dbReference type="SAM" id="SignalP"/>
    </source>
</evidence>
<dbReference type="SUPFAM" id="SSF51126">
    <property type="entry name" value="Pectin lyase-like"/>
    <property type="match status" value="1"/>
</dbReference>
<dbReference type="Proteomes" id="UP000324800">
    <property type="component" value="Unassembled WGS sequence"/>
</dbReference>
<proteinExistence type="predicted"/>
<keyword evidence="1" id="KW-0732">Signal</keyword>
<sequence length="1248" mass="137669">MLIFALVFCALPLSAFVEQNRDSTLYYVAVGGLDSIQCGYVAEAVPCATIEGAFSQLINNSRNTIINVGSGEYAENSAYYEGVNLTIAGAGIRSTQISNSKLPNSTLYDLGRGSFLNISRISIAICRTELQISGIIVVNEGCSLVLFEISVFAKNQNEVLTCPFMSCDSGYINIQRSTISNVTFASVPALRYIMSRELIPGHNPDSQLEECWFFNIKTVPLPDSTEKCFASVLDAILIQGDCSLQLKGCIFEECGQDSNSTILSSGSCSFFLGVSDNEFDINQLRIIYTQFISNKGQGAGAITFYGFGIKLQISKCQFNGNQGSQANDIFFVSSGSYFEYGGNYICNETAIQSYIISSVSFSNSPKIAQENQVPLSVDYLHSSQSHSSNVGIVSSNKITSSNSETYASLFEAVFRTSSNRRIGFIQSVESLEQADIKIENGEFVENETIEVGWYINQHNMEVELGSQLKIQGNDRLGCIIGPSQQFRGGSVAITGVFEGTSSVSLDSSSQQVLDQQSTNADLRFYFCRFQSNRASSQLQIGSRVEDVFSSCRSLSVMPKSDINGISYDHLFSPSFTNLHVYSQLEVEQDGFVPEILADAGSPMNPFNSMQRAVENIATYTPTLTNIMVRGKRLDSSQSITIDGRNVIIIGGNKGKEAGYNEKAQGTKDKILDFSLGNINEFGSFRYSDKNTSNPQIQTEMTIISLQNVASSNNLPLVRIQGIGSAQLELLWCMHNPNALSNQPMISATGQGSLTLILCRLSPFYNSESTSSESQQVQHTSPLIEVESGHLIIDRCLFDPILFISGPYGAAIIGHSLLSLSIASTKFENILAINKDSQEQGVESAIIVGLQSEAPATIINCSFIGEKLKTKQQFSSQQLVQCQGTQQNCSVCNWQSVAIWIYSIDNEGNSIKTSLGNKINKESRILNKNKRNYWKKKDAITPSRNEEASLLQRFRSGGVLTIRQTSFIQCNGGALRVDWLSQVKLYDDVYFNNNNPNLDNWENYRSNVKLSSYFEWKRKTESQTSISTSQSLGILTFEAKRESFVGVDWQSKSKQQKNKGSNFAWIEYDRGCYFRGGLNEGGVRMNDHPIGASILDTTMPEDQDLSIVDPRTRDDQIELDDKKSFSIHSIPTLSSITAEVNQTDQNITLLTVKGNMLISCVNEAAFRIEIIEIRPDIEASPETGDVPVKGGSFKILELDSSLLISTPSPKKAIYSIPIYIFNFDKNMKYSGRIVYGLNGRKTKTVSVKF</sequence>
<reference evidence="2 3" key="1">
    <citation type="submission" date="2019-03" db="EMBL/GenBank/DDBJ databases">
        <title>Single cell metagenomics reveals metabolic interactions within the superorganism composed of flagellate Streblomastix strix and complex community of Bacteroidetes bacteria on its surface.</title>
        <authorList>
            <person name="Treitli S.C."/>
            <person name="Kolisko M."/>
            <person name="Husnik F."/>
            <person name="Keeling P."/>
            <person name="Hampl V."/>
        </authorList>
    </citation>
    <scope>NUCLEOTIDE SEQUENCE [LARGE SCALE GENOMIC DNA]</scope>
    <source>
        <strain evidence="2">ST1C</strain>
    </source>
</reference>
<name>A0A5J4WJV6_9EUKA</name>
<gene>
    <name evidence="2" type="ORF">EZS28_009402</name>
</gene>
<evidence type="ECO:0008006" key="4">
    <source>
        <dbReference type="Google" id="ProtNLM"/>
    </source>
</evidence>
<accession>A0A5J4WJV6</accession>
<protein>
    <recommendedName>
        <fullName evidence="4">Right handed beta helix domain-containing protein</fullName>
    </recommendedName>
</protein>
<organism evidence="2 3">
    <name type="scientific">Streblomastix strix</name>
    <dbReference type="NCBI Taxonomy" id="222440"/>
    <lineage>
        <taxon>Eukaryota</taxon>
        <taxon>Metamonada</taxon>
        <taxon>Preaxostyla</taxon>
        <taxon>Oxymonadida</taxon>
        <taxon>Streblomastigidae</taxon>
        <taxon>Streblomastix</taxon>
    </lineage>
</organism>